<reference evidence="2 4" key="2">
    <citation type="submission" date="2019-05" db="EMBL/GenBank/DDBJ databases">
        <title>A comparative analysis of the Nautiliaceae.</title>
        <authorList>
            <person name="Grosche A."/>
            <person name="Smedile F."/>
            <person name="Vetriani C."/>
        </authorList>
    </citation>
    <scope>NUCLEOTIDE SEQUENCE [LARGE SCALE GENOMIC DNA]</scope>
    <source>
        <strain evidence="2 4">TB-2</strain>
    </source>
</reference>
<dbReference type="EMBL" id="CP040463">
    <property type="protein sequence ID" value="QCT94404.1"/>
    <property type="molecule type" value="Genomic_DNA"/>
</dbReference>
<accession>A0AAI9AI32</accession>
<evidence type="ECO:0000313" key="1">
    <source>
        <dbReference type="EMBL" id="EDM24043.1"/>
    </source>
</evidence>
<evidence type="ECO:0000313" key="3">
    <source>
        <dbReference type="Proteomes" id="UP000003288"/>
    </source>
</evidence>
<evidence type="ECO:0000313" key="2">
    <source>
        <dbReference type="EMBL" id="QCT94404.1"/>
    </source>
</evidence>
<dbReference type="Proteomes" id="UP000306825">
    <property type="component" value="Chromosome"/>
</dbReference>
<sequence length="114" mass="13260">MRKIIFLFLFVFLFSCESNCINCHPKLKILEENKSNPLYKEHYFLKDCTKCHANHNTKVDSGCGADCFECHSRKKLINTPIPDHQKLKNCTKCHKSAVTDIIPMQNNNLNFNLK</sequence>
<gene>
    <name evidence="1" type="ORF">CMTB2_07306</name>
    <name evidence="2" type="ORF">FE773_04200</name>
</gene>
<reference evidence="1 3" key="1">
    <citation type="journal article" date="2011" name="Stand. Genomic Sci.">
        <title>Draft genome sequence of Caminibacter mediatlanticus strain TB-2, an epsilonproteobacterium isolated from a deep-sea hydrothermal vent.</title>
        <authorList>
            <person name="Giovannelli D."/>
            <person name="Ferriera S."/>
            <person name="Johnson J."/>
            <person name="Kravitz S."/>
            <person name="Perez-Rodriguez I."/>
            <person name="Ricci J."/>
            <person name="O'Brien C."/>
            <person name="Voordeckers J.W."/>
            <person name="Bini E."/>
            <person name="Vetriani C."/>
        </authorList>
    </citation>
    <scope>NUCLEOTIDE SEQUENCE [LARGE SCALE GENOMIC DNA]</scope>
    <source>
        <strain evidence="1 3">TB-2</strain>
    </source>
</reference>
<evidence type="ECO:0008006" key="5">
    <source>
        <dbReference type="Google" id="ProtNLM"/>
    </source>
</evidence>
<proteinExistence type="predicted"/>
<dbReference type="RefSeq" id="WP_007474016.1">
    <property type="nucleotide sequence ID" value="NZ_ABCJ01000002.1"/>
</dbReference>
<dbReference type="SUPFAM" id="SSF48695">
    <property type="entry name" value="Multiheme cytochromes"/>
    <property type="match status" value="1"/>
</dbReference>
<dbReference type="Proteomes" id="UP000003288">
    <property type="component" value="Unassembled WGS sequence"/>
</dbReference>
<dbReference type="AlphaFoldDB" id="A0AAI9AI32"/>
<organism evidence="1 3">
    <name type="scientific">Caminibacter mediatlanticus TB-2</name>
    <dbReference type="NCBI Taxonomy" id="391592"/>
    <lineage>
        <taxon>Bacteria</taxon>
        <taxon>Pseudomonadati</taxon>
        <taxon>Campylobacterota</taxon>
        <taxon>Epsilonproteobacteria</taxon>
        <taxon>Nautiliales</taxon>
        <taxon>Nautiliaceae</taxon>
        <taxon>Caminibacter</taxon>
    </lineage>
</organism>
<dbReference type="EMBL" id="ABCJ01000002">
    <property type="protein sequence ID" value="EDM24043.1"/>
    <property type="molecule type" value="Genomic_DNA"/>
</dbReference>
<evidence type="ECO:0000313" key="4">
    <source>
        <dbReference type="Proteomes" id="UP000306825"/>
    </source>
</evidence>
<dbReference type="PROSITE" id="PS51257">
    <property type="entry name" value="PROKAR_LIPOPROTEIN"/>
    <property type="match status" value="1"/>
</dbReference>
<name>A0AAI9AI32_9BACT</name>
<protein>
    <recommendedName>
        <fullName evidence="5">Class III cytochrome C domain-containing protein</fullName>
    </recommendedName>
</protein>
<dbReference type="InterPro" id="IPR036280">
    <property type="entry name" value="Multihaem_cyt_sf"/>
</dbReference>
<keyword evidence="4" id="KW-1185">Reference proteome</keyword>